<gene>
    <name evidence="1" type="ORF">CR203_08790</name>
</gene>
<accession>A0A3A9KCU1</accession>
<dbReference type="Proteomes" id="UP000281498">
    <property type="component" value="Unassembled WGS sequence"/>
</dbReference>
<dbReference type="EMBL" id="PDOE01000003">
    <property type="protein sequence ID" value="RKL67443.1"/>
    <property type="molecule type" value="Genomic_DNA"/>
</dbReference>
<sequence length="111" mass="13017">MKIKPKNHRTNITLHVVVGAVNRDNDIIYYYFTNDKKYKLEKCLPKIHDPHPVCFSLGKREAVDKLKKRIYKEMTLEDVINVQSKINTEISHLDKTVNTTTFHEAISLTNY</sequence>
<dbReference type="RefSeq" id="WP_110935393.1">
    <property type="nucleotide sequence ID" value="NZ_KZ614146.1"/>
</dbReference>
<name>A0A3A9KCU1_9BACI</name>
<protein>
    <submittedName>
        <fullName evidence="1">Uncharacterized protein</fullName>
    </submittedName>
</protein>
<evidence type="ECO:0000313" key="1">
    <source>
        <dbReference type="EMBL" id="RKL67443.1"/>
    </source>
</evidence>
<comment type="caution">
    <text evidence="1">The sequence shown here is derived from an EMBL/GenBank/DDBJ whole genome shotgun (WGS) entry which is preliminary data.</text>
</comment>
<organism evidence="1 2">
    <name type="scientific">Salipaludibacillus neizhouensis</name>
    <dbReference type="NCBI Taxonomy" id="885475"/>
    <lineage>
        <taxon>Bacteria</taxon>
        <taxon>Bacillati</taxon>
        <taxon>Bacillota</taxon>
        <taxon>Bacilli</taxon>
        <taxon>Bacillales</taxon>
        <taxon>Bacillaceae</taxon>
    </lineage>
</organism>
<evidence type="ECO:0000313" key="2">
    <source>
        <dbReference type="Proteomes" id="UP000281498"/>
    </source>
</evidence>
<reference evidence="1 2" key="1">
    <citation type="submission" date="2017-10" db="EMBL/GenBank/DDBJ databases">
        <title>Bacillus sp. nov., a halophilic bacterium isolated from a Keqin Lake.</title>
        <authorList>
            <person name="Wang H."/>
        </authorList>
    </citation>
    <scope>NUCLEOTIDE SEQUENCE [LARGE SCALE GENOMIC DNA]</scope>
    <source>
        <strain evidence="1 2">KCTC 13187</strain>
    </source>
</reference>
<keyword evidence="2" id="KW-1185">Reference proteome</keyword>
<proteinExistence type="predicted"/>
<dbReference type="AlphaFoldDB" id="A0A3A9KCU1"/>